<dbReference type="GO" id="GO:0016020">
    <property type="term" value="C:membrane"/>
    <property type="evidence" value="ECO:0007669"/>
    <property type="project" value="UniProtKB-SubCell"/>
</dbReference>
<keyword evidence="5" id="KW-1278">Translocase</keyword>
<keyword evidence="4 11" id="KW-0812">Transmembrane</keyword>
<dbReference type="GO" id="GO:0008137">
    <property type="term" value="F:NADH dehydrogenase (ubiquinone) activity"/>
    <property type="evidence" value="ECO:0007669"/>
    <property type="project" value="UniProtKB-EC"/>
</dbReference>
<evidence type="ECO:0000256" key="7">
    <source>
        <dbReference type="ARBA" id="ARBA00023027"/>
    </source>
</evidence>
<dbReference type="Gene3D" id="1.10.287.3510">
    <property type="match status" value="1"/>
</dbReference>
<sequence length="96" mass="10931">MINLFLMSILWMLMVGLLSFCVLRKHILLTLLSLEGLNLGLLLLISLFFSYQFSESYFYLVFIILMVCDSVLGLCLLVALIRVSGNDYVWGLSLLC</sequence>
<evidence type="ECO:0000256" key="5">
    <source>
        <dbReference type="ARBA" id="ARBA00022967"/>
    </source>
</evidence>
<feature type="transmembrane region" description="Helical" evidence="11">
    <location>
        <begin position="30"/>
        <end position="51"/>
    </location>
</feature>
<evidence type="ECO:0000256" key="9">
    <source>
        <dbReference type="ARBA" id="ARBA00031586"/>
    </source>
</evidence>
<evidence type="ECO:0000256" key="4">
    <source>
        <dbReference type="ARBA" id="ARBA00022692"/>
    </source>
</evidence>
<organism evidence="12">
    <name type="scientific">Xenophyes cascus</name>
    <dbReference type="NCBI Taxonomy" id="984453"/>
    <lineage>
        <taxon>Eukaryota</taxon>
        <taxon>Metazoa</taxon>
        <taxon>Ecdysozoa</taxon>
        <taxon>Arthropoda</taxon>
        <taxon>Hexapoda</taxon>
        <taxon>Insecta</taxon>
        <taxon>Pterygota</taxon>
        <taxon>Neoptera</taxon>
        <taxon>Paraneoptera</taxon>
        <taxon>Hemiptera</taxon>
        <taxon>Coleorrhyncha</taxon>
        <taxon>Peloridiidae</taxon>
        <taxon>Xenophyes</taxon>
    </lineage>
</organism>
<protein>
    <recommendedName>
        <fullName evidence="3">NADH-ubiquinone oxidoreductase chain 4L</fullName>
    </recommendedName>
    <alternativeName>
        <fullName evidence="9">NADH dehydrogenase subunit 4L</fullName>
    </alternativeName>
</protein>
<evidence type="ECO:0000313" key="12">
    <source>
        <dbReference type="EMBL" id="ADZ47923.1"/>
    </source>
</evidence>
<keyword evidence="6 11" id="KW-1133">Transmembrane helix</keyword>
<gene>
    <name evidence="12" type="primary">ND4L</name>
</gene>
<dbReference type="EMBL" id="JF323862">
    <property type="protein sequence ID" value="ADZ47923.1"/>
    <property type="molecule type" value="Genomic_DNA"/>
</dbReference>
<evidence type="ECO:0000256" key="11">
    <source>
        <dbReference type="SAM" id="Phobius"/>
    </source>
</evidence>
<proteinExistence type="inferred from homology"/>
<evidence type="ECO:0000256" key="1">
    <source>
        <dbReference type="ARBA" id="ARBA00004141"/>
    </source>
</evidence>
<feature type="transmembrane region" description="Helical" evidence="11">
    <location>
        <begin position="57"/>
        <end position="81"/>
    </location>
</feature>
<evidence type="ECO:0000256" key="3">
    <source>
        <dbReference type="ARBA" id="ARBA00016612"/>
    </source>
</evidence>
<evidence type="ECO:0000256" key="2">
    <source>
        <dbReference type="ARBA" id="ARBA00010519"/>
    </source>
</evidence>
<dbReference type="AlphaFoldDB" id="L7NB09"/>
<keyword evidence="12" id="KW-0496">Mitochondrion</keyword>
<comment type="similarity">
    <text evidence="2">Belongs to the complex I subunit 4L family.</text>
</comment>
<feature type="transmembrane region" description="Helical" evidence="11">
    <location>
        <begin position="6"/>
        <end position="23"/>
    </location>
</feature>
<dbReference type="Pfam" id="PF00420">
    <property type="entry name" value="Oxidored_q2"/>
    <property type="match status" value="1"/>
</dbReference>
<name>L7NB09_9HEMI</name>
<evidence type="ECO:0000256" key="8">
    <source>
        <dbReference type="ARBA" id="ARBA00023136"/>
    </source>
</evidence>
<reference evidence="12" key="1">
    <citation type="journal article" date="2013" name="Syst. Entomol.">
        <title>Phylogenomics of Hemiptera (Insecta: Paraneoptera) based on mitochondrial genomes.</title>
        <authorList>
            <person name="Cui Y."/>
            <person name="Xie G."/>
            <person name="Hua J."/>
            <person name="Dang K."/>
            <person name="Zhou J."/>
            <person name="Liu X."/>
            <person name="Wang G."/>
            <person name="Yu X."/>
            <person name="Bu W."/>
        </authorList>
    </citation>
    <scope>NUCLEOTIDE SEQUENCE</scope>
</reference>
<keyword evidence="7" id="KW-0520">NAD</keyword>
<accession>L7NB09</accession>
<evidence type="ECO:0000256" key="10">
    <source>
        <dbReference type="ARBA" id="ARBA00049551"/>
    </source>
</evidence>
<evidence type="ECO:0000256" key="6">
    <source>
        <dbReference type="ARBA" id="ARBA00022989"/>
    </source>
</evidence>
<dbReference type="InterPro" id="IPR039428">
    <property type="entry name" value="NUOK/Mnh_C1-like"/>
</dbReference>
<comment type="catalytic activity">
    <reaction evidence="10">
        <text>a ubiquinone + NADH + 5 H(+)(in) = a ubiquinol + NAD(+) + 4 H(+)(out)</text>
        <dbReference type="Rhea" id="RHEA:29091"/>
        <dbReference type="Rhea" id="RHEA-COMP:9565"/>
        <dbReference type="Rhea" id="RHEA-COMP:9566"/>
        <dbReference type="ChEBI" id="CHEBI:15378"/>
        <dbReference type="ChEBI" id="CHEBI:16389"/>
        <dbReference type="ChEBI" id="CHEBI:17976"/>
        <dbReference type="ChEBI" id="CHEBI:57540"/>
        <dbReference type="ChEBI" id="CHEBI:57945"/>
        <dbReference type="EC" id="7.1.1.2"/>
    </reaction>
</comment>
<comment type="subcellular location">
    <subcellularLocation>
        <location evidence="1">Membrane</location>
        <topology evidence="1">Multi-pass membrane protein</topology>
    </subcellularLocation>
</comment>
<keyword evidence="8 11" id="KW-0472">Membrane</keyword>
<geneLocation type="mitochondrion" evidence="12"/>